<dbReference type="InterPro" id="IPR013783">
    <property type="entry name" value="Ig-like_fold"/>
</dbReference>
<evidence type="ECO:0000313" key="1">
    <source>
        <dbReference type="EMBL" id="SVC01463.1"/>
    </source>
</evidence>
<accession>A0A382IRH0</accession>
<protein>
    <recommendedName>
        <fullName evidence="2">Ig-like domain-containing protein</fullName>
    </recommendedName>
</protein>
<reference evidence="1" key="1">
    <citation type="submission" date="2018-05" db="EMBL/GenBank/DDBJ databases">
        <authorList>
            <person name="Lanie J.A."/>
            <person name="Ng W.-L."/>
            <person name="Kazmierczak K.M."/>
            <person name="Andrzejewski T.M."/>
            <person name="Davidsen T.M."/>
            <person name="Wayne K.J."/>
            <person name="Tettelin H."/>
            <person name="Glass J.I."/>
            <person name="Rusch D."/>
            <person name="Podicherti R."/>
            <person name="Tsui H.-C.T."/>
            <person name="Winkler M.E."/>
        </authorList>
    </citation>
    <scope>NUCLEOTIDE SEQUENCE</scope>
</reference>
<feature type="non-terminal residue" evidence="1">
    <location>
        <position position="1"/>
    </location>
</feature>
<dbReference type="AlphaFoldDB" id="A0A382IRH0"/>
<gene>
    <name evidence="1" type="ORF">METZ01_LOCUS254317</name>
</gene>
<name>A0A382IRH0_9ZZZZ</name>
<evidence type="ECO:0008006" key="2">
    <source>
        <dbReference type="Google" id="ProtNLM"/>
    </source>
</evidence>
<dbReference type="EMBL" id="UINC01068671">
    <property type="protein sequence ID" value="SVC01463.1"/>
    <property type="molecule type" value="Genomic_DNA"/>
</dbReference>
<feature type="non-terminal residue" evidence="1">
    <location>
        <position position="356"/>
    </location>
</feature>
<dbReference type="Gene3D" id="2.60.40.10">
    <property type="entry name" value="Immunoglobulins"/>
    <property type="match status" value="2"/>
</dbReference>
<sequence>SSPDGAQQLTLLVENEAGTGVVCTATALKDLSRPDAPEITGLPEQSTQEDSIDLTINLRDQHSGIDSLEVFINGSQWANLTSIRAPGANSWSAVLLELEIGGLQDGEYDLEFRLRDHAGNVRTHIEELIIDTTPPLINQFAIELGDIEYDERGVNLTWSAVDDWSQFLKLELLVDGQLWVESLEHTGNYNLRLGTGEYAITLVATDGSGLQTSEELTVRFFVDVAPPTVECHIDESAVEFTPTDGNIYPAVNQIVCNYQDESHIQTPHFEIDNSPHPSTFIRTNTTVNRIIIDFEQSLDSGPHYILLDLEDAKGNTAVFEADIHVSGDELKLSMEQPQTPINAGELRLTLFISGGH</sequence>
<organism evidence="1">
    <name type="scientific">marine metagenome</name>
    <dbReference type="NCBI Taxonomy" id="408172"/>
    <lineage>
        <taxon>unclassified sequences</taxon>
        <taxon>metagenomes</taxon>
        <taxon>ecological metagenomes</taxon>
    </lineage>
</organism>
<proteinExistence type="predicted"/>